<dbReference type="Ensembl" id="ENSCINT00000023455.2">
    <property type="protein sequence ID" value="ENSCINP00000023209.2"/>
    <property type="gene ID" value="ENSCING00000012436.2"/>
</dbReference>
<proteinExistence type="predicted"/>
<evidence type="ECO:0008006" key="6">
    <source>
        <dbReference type="Google" id="ProtNLM"/>
    </source>
</evidence>
<dbReference type="OMA" id="RSSHNGC"/>
<dbReference type="PANTHER" id="PTHR46292">
    <property type="entry name" value="COILED-COIL DOMAIN-CONTAINING PROTEIN 102A"/>
    <property type="match status" value="1"/>
</dbReference>
<organism evidence="4 5">
    <name type="scientific">Ciona intestinalis</name>
    <name type="common">Transparent sea squirt</name>
    <name type="synonym">Ascidia intestinalis</name>
    <dbReference type="NCBI Taxonomy" id="7719"/>
    <lineage>
        <taxon>Eukaryota</taxon>
        <taxon>Metazoa</taxon>
        <taxon>Chordata</taxon>
        <taxon>Tunicata</taxon>
        <taxon>Ascidiacea</taxon>
        <taxon>Phlebobranchia</taxon>
        <taxon>Cionidae</taxon>
        <taxon>Ciona</taxon>
    </lineage>
</organism>
<reference evidence="4" key="4">
    <citation type="submission" date="2025-09" db="UniProtKB">
        <authorList>
            <consortium name="Ensembl"/>
        </authorList>
    </citation>
    <scope>IDENTIFICATION</scope>
</reference>
<dbReference type="AlphaFoldDB" id="F6VI88"/>
<evidence type="ECO:0000313" key="4">
    <source>
        <dbReference type="Ensembl" id="ENSCINP00000023209.2"/>
    </source>
</evidence>
<evidence type="ECO:0000256" key="1">
    <source>
        <dbReference type="ARBA" id="ARBA00023054"/>
    </source>
</evidence>
<name>F6VI88_CIOIN</name>
<accession>F6VI88</accession>
<feature type="coiled-coil region" evidence="2">
    <location>
        <begin position="30"/>
        <end position="71"/>
    </location>
</feature>
<feature type="compositionally biased region" description="Low complexity" evidence="3">
    <location>
        <begin position="82"/>
        <end position="95"/>
    </location>
</feature>
<dbReference type="PANTHER" id="PTHR46292:SF1">
    <property type="entry name" value="COILED-COIL DOMAIN-CONTAINING PROTEIN 102A"/>
    <property type="match status" value="1"/>
</dbReference>
<feature type="compositionally biased region" description="Low complexity" evidence="3">
    <location>
        <begin position="424"/>
        <end position="435"/>
    </location>
</feature>
<dbReference type="HOGENOM" id="CLU_033486_0_0_1"/>
<dbReference type="Proteomes" id="UP000008144">
    <property type="component" value="Chromosome 3"/>
</dbReference>
<evidence type="ECO:0000313" key="5">
    <source>
        <dbReference type="Proteomes" id="UP000008144"/>
    </source>
</evidence>
<dbReference type="EMBL" id="EAAA01001773">
    <property type="status" value="NOT_ANNOTATED_CDS"/>
    <property type="molecule type" value="Genomic_DNA"/>
</dbReference>
<evidence type="ECO:0000256" key="2">
    <source>
        <dbReference type="SAM" id="Coils"/>
    </source>
</evidence>
<evidence type="ECO:0000256" key="3">
    <source>
        <dbReference type="SAM" id="MobiDB-lite"/>
    </source>
</evidence>
<dbReference type="GeneTree" id="ENSGT00940000169621"/>
<reference evidence="5" key="1">
    <citation type="journal article" date="2002" name="Science">
        <title>The draft genome of Ciona intestinalis: insights into chordate and vertebrate origins.</title>
        <authorList>
            <person name="Dehal P."/>
            <person name="Satou Y."/>
            <person name="Campbell R.K."/>
            <person name="Chapman J."/>
            <person name="Degnan B."/>
            <person name="De Tomaso A."/>
            <person name="Davidson B."/>
            <person name="Di Gregorio A."/>
            <person name="Gelpke M."/>
            <person name="Goodstein D.M."/>
            <person name="Harafuji N."/>
            <person name="Hastings K.E."/>
            <person name="Ho I."/>
            <person name="Hotta K."/>
            <person name="Huang W."/>
            <person name="Kawashima T."/>
            <person name="Lemaire P."/>
            <person name="Martinez D."/>
            <person name="Meinertzhagen I.A."/>
            <person name="Necula S."/>
            <person name="Nonaka M."/>
            <person name="Putnam N."/>
            <person name="Rash S."/>
            <person name="Saiga H."/>
            <person name="Satake M."/>
            <person name="Terry A."/>
            <person name="Yamada L."/>
            <person name="Wang H.G."/>
            <person name="Awazu S."/>
            <person name="Azumi K."/>
            <person name="Boore J."/>
            <person name="Branno M."/>
            <person name="Chin-Bow S."/>
            <person name="DeSantis R."/>
            <person name="Doyle S."/>
            <person name="Francino P."/>
            <person name="Keys D.N."/>
            <person name="Haga S."/>
            <person name="Hayashi H."/>
            <person name="Hino K."/>
            <person name="Imai K.S."/>
            <person name="Inaba K."/>
            <person name="Kano S."/>
            <person name="Kobayashi K."/>
            <person name="Kobayashi M."/>
            <person name="Lee B.I."/>
            <person name="Makabe K.W."/>
            <person name="Manohar C."/>
            <person name="Matassi G."/>
            <person name="Medina M."/>
            <person name="Mochizuki Y."/>
            <person name="Mount S."/>
            <person name="Morishita T."/>
            <person name="Miura S."/>
            <person name="Nakayama A."/>
            <person name="Nishizaka S."/>
            <person name="Nomoto H."/>
            <person name="Ohta F."/>
            <person name="Oishi K."/>
            <person name="Rigoutsos I."/>
            <person name="Sano M."/>
            <person name="Sasaki A."/>
            <person name="Sasakura Y."/>
            <person name="Shoguchi E."/>
            <person name="Shin-i T."/>
            <person name="Spagnuolo A."/>
            <person name="Stainier D."/>
            <person name="Suzuki M.M."/>
            <person name="Tassy O."/>
            <person name="Takatori N."/>
            <person name="Tokuoka M."/>
            <person name="Yagi K."/>
            <person name="Yoshizaki F."/>
            <person name="Wada S."/>
            <person name="Zhang C."/>
            <person name="Hyatt P.D."/>
            <person name="Larimer F."/>
            <person name="Detter C."/>
            <person name="Doggett N."/>
            <person name="Glavina T."/>
            <person name="Hawkins T."/>
            <person name="Richardson P."/>
            <person name="Lucas S."/>
            <person name="Kohara Y."/>
            <person name="Levine M."/>
            <person name="Satoh N."/>
            <person name="Rokhsar D.S."/>
        </authorList>
    </citation>
    <scope>NUCLEOTIDE SEQUENCE [LARGE SCALE GENOMIC DNA]</scope>
</reference>
<reference evidence="4" key="2">
    <citation type="journal article" date="2008" name="Genome Biol.">
        <title>Improved genome assembly and evidence-based global gene model set for the chordate Ciona intestinalis: new insight into intron and operon populations.</title>
        <authorList>
            <person name="Satou Y."/>
            <person name="Mineta K."/>
            <person name="Ogasawara M."/>
            <person name="Sasakura Y."/>
            <person name="Shoguchi E."/>
            <person name="Ueno K."/>
            <person name="Yamada L."/>
            <person name="Matsumoto J."/>
            <person name="Wasserscheid J."/>
            <person name="Dewar K."/>
            <person name="Wiley G.B."/>
            <person name="Macmil S.L."/>
            <person name="Roe B.A."/>
            <person name="Zeller R.W."/>
            <person name="Hastings K.E."/>
            <person name="Lemaire P."/>
            <person name="Lindquist E."/>
            <person name="Endo T."/>
            <person name="Hotta K."/>
            <person name="Inaba K."/>
        </authorList>
    </citation>
    <scope>NUCLEOTIDE SEQUENCE [LARGE SCALE GENOMIC DNA]</scope>
    <source>
        <strain evidence="4">wild type</strain>
    </source>
</reference>
<keyword evidence="1 2" id="KW-0175">Coiled coil</keyword>
<dbReference type="InParanoid" id="F6VI88"/>
<sequence>ELQELRMRTAQMEKTLRWWSECTSNWREKWTKVRAERNRAREEFKRLKEDYDNAEKELTVLRQQKVLLINENTSLKHDASDRSSQSPSDGSSTKSITPRDSSRKSFSSTLSKKGEYAIKYIYFCWNLYLILGQSNAKLDEEQINQKAVALQLRVEESVKTVQAERDTNLNLNKRIETLEQELSTLQHKYDELKSSKQDLLKQLSRKQESHRLEVVRINTSLDEELENRNRMEKKIHDLREEIEKLQEENTAEWGKRERLETEKLQLERENKRLKSNREEIKAELDRKFKATAEDRDNELRHAQAELHESREELNDLRRHAVRDEKLLTDRLEELEHSRRRAEQHEVEVRALRSRVEDMKKQQTSLEDELDLSQNQYRRMVRVVEERDEEVEKLNFQMEQVQSRARRNTSPWPKNSFAKNRETESVPSSSESSCEV</sequence>
<dbReference type="Gene3D" id="1.20.5.340">
    <property type="match status" value="1"/>
</dbReference>
<protein>
    <recommendedName>
        <fullName evidence="6">Myosin tail domain-containing protein</fullName>
    </recommendedName>
</protein>
<feature type="region of interest" description="Disordered" evidence="3">
    <location>
        <begin position="397"/>
        <end position="435"/>
    </location>
</feature>
<dbReference type="STRING" id="7719.ENSCINP00000023209"/>
<feature type="compositionally biased region" description="Polar residues" evidence="3">
    <location>
        <begin position="397"/>
        <end position="412"/>
    </location>
</feature>
<feature type="region of interest" description="Disordered" evidence="3">
    <location>
        <begin position="76"/>
        <end position="107"/>
    </location>
</feature>
<reference evidence="4" key="3">
    <citation type="submission" date="2025-08" db="UniProtKB">
        <authorList>
            <consortium name="Ensembl"/>
        </authorList>
    </citation>
    <scope>IDENTIFICATION</scope>
</reference>
<keyword evidence="5" id="KW-1185">Reference proteome</keyword>